<dbReference type="EMBL" id="JABSTQ010011226">
    <property type="protein sequence ID" value="KAG0413875.1"/>
    <property type="molecule type" value="Genomic_DNA"/>
</dbReference>
<evidence type="ECO:0000313" key="2">
    <source>
        <dbReference type="Proteomes" id="UP000805193"/>
    </source>
</evidence>
<reference evidence="1 2" key="1">
    <citation type="journal article" date="2020" name="Cell">
        <title>Large-Scale Comparative Analyses of Tick Genomes Elucidate Their Genetic Diversity and Vector Capacities.</title>
        <authorList>
            <consortium name="Tick Genome and Microbiome Consortium (TIGMIC)"/>
            <person name="Jia N."/>
            <person name="Wang J."/>
            <person name="Shi W."/>
            <person name="Du L."/>
            <person name="Sun Y."/>
            <person name="Zhan W."/>
            <person name="Jiang J.F."/>
            <person name="Wang Q."/>
            <person name="Zhang B."/>
            <person name="Ji P."/>
            <person name="Bell-Sakyi L."/>
            <person name="Cui X.M."/>
            <person name="Yuan T.T."/>
            <person name="Jiang B.G."/>
            <person name="Yang W.F."/>
            <person name="Lam T.T."/>
            <person name="Chang Q.C."/>
            <person name="Ding S.J."/>
            <person name="Wang X.J."/>
            <person name="Zhu J.G."/>
            <person name="Ruan X.D."/>
            <person name="Zhao L."/>
            <person name="Wei J.T."/>
            <person name="Ye R.Z."/>
            <person name="Que T.C."/>
            <person name="Du C.H."/>
            <person name="Zhou Y.H."/>
            <person name="Cheng J.X."/>
            <person name="Dai P.F."/>
            <person name="Guo W.B."/>
            <person name="Han X.H."/>
            <person name="Huang E.J."/>
            <person name="Li L.F."/>
            <person name="Wei W."/>
            <person name="Gao Y.C."/>
            <person name="Liu J.Z."/>
            <person name="Shao H.Z."/>
            <person name="Wang X."/>
            <person name="Wang C.C."/>
            <person name="Yang T.C."/>
            <person name="Huo Q.B."/>
            <person name="Li W."/>
            <person name="Chen H.Y."/>
            <person name="Chen S.E."/>
            <person name="Zhou L.G."/>
            <person name="Ni X.B."/>
            <person name="Tian J.H."/>
            <person name="Sheng Y."/>
            <person name="Liu T."/>
            <person name="Pan Y.S."/>
            <person name="Xia L.Y."/>
            <person name="Li J."/>
            <person name="Zhao F."/>
            <person name="Cao W.C."/>
        </authorList>
    </citation>
    <scope>NUCLEOTIDE SEQUENCE [LARGE SCALE GENOMIC DNA]</scope>
    <source>
        <strain evidence="1">Iper-2018</strain>
    </source>
</reference>
<accession>A0AC60P379</accession>
<comment type="caution">
    <text evidence="1">The sequence shown here is derived from an EMBL/GenBank/DDBJ whole genome shotgun (WGS) entry which is preliminary data.</text>
</comment>
<evidence type="ECO:0000313" key="1">
    <source>
        <dbReference type="EMBL" id="KAG0413875.1"/>
    </source>
</evidence>
<protein>
    <submittedName>
        <fullName evidence="1">Uncharacterized protein</fullName>
    </submittedName>
</protein>
<name>A0AC60P379_IXOPE</name>
<organism evidence="1 2">
    <name type="scientific">Ixodes persulcatus</name>
    <name type="common">Taiga tick</name>
    <dbReference type="NCBI Taxonomy" id="34615"/>
    <lineage>
        <taxon>Eukaryota</taxon>
        <taxon>Metazoa</taxon>
        <taxon>Ecdysozoa</taxon>
        <taxon>Arthropoda</taxon>
        <taxon>Chelicerata</taxon>
        <taxon>Arachnida</taxon>
        <taxon>Acari</taxon>
        <taxon>Parasitiformes</taxon>
        <taxon>Ixodida</taxon>
        <taxon>Ixodoidea</taxon>
        <taxon>Ixodidae</taxon>
        <taxon>Ixodinae</taxon>
        <taxon>Ixodes</taxon>
    </lineage>
</organism>
<gene>
    <name evidence="1" type="ORF">HPB47_008970</name>
</gene>
<dbReference type="Proteomes" id="UP000805193">
    <property type="component" value="Unassembled WGS sequence"/>
</dbReference>
<keyword evidence="2" id="KW-1185">Reference proteome</keyword>
<sequence length="332" mass="38277">MVAIECQLQGSDTKLEVINAYWIPGYHHSKTNWIKDFKHKHKGKDLIIGGDLNSHHTAWGYSNTTPNGRRLEAAMGNNNLSLLNDIHTPTRTGNSVEKDTNPDLTWHIGPNLTRWENTLENLGSDHYILITQLTSKSKRKKERGSGSRTGITKWEKLREDLEKGDASEDPSTWAEEIKTAYQKHTKHITKPEEALLFDWHLLELWDKRRKEGKRLKKNTINKHLKKILRSITEEAEDYASKLANENWLQLCDGLNGLLHTPRVWQILQSLLGETKPKHSLQKLQLKLDKNPHDLAEDIRRHFYPSQLVTDTLPDYPQTKKGTKKMALIALFA</sequence>
<proteinExistence type="predicted"/>